<sequence length="125" mass="14458">MTCNKLQVKEHKNCGVGSWIQKLSDQVHIKNEIAKLVAITKVKKIARRITKKEDGPHLEEHTQKPFPKKLHKVIKDQVVSKSKMFSFLKLVSLKSVTDVFIMGAQDGVIESLYYRKTMLRQNREL</sequence>
<accession>A0AAW1L8Z6</accession>
<name>A0AAW1L8Z6_POPJA</name>
<reference evidence="1 2" key="1">
    <citation type="journal article" date="2024" name="BMC Genomics">
        <title>De novo assembly and annotation of Popillia japonica's genome with initial clues to its potential as an invasive pest.</title>
        <authorList>
            <person name="Cucini C."/>
            <person name="Boschi S."/>
            <person name="Funari R."/>
            <person name="Cardaioli E."/>
            <person name="Iannotti N."/>
            <person name="Marturano G."/>
            <person name="Paoli F."/>
            <person name="Bruttini M."/>
            <person name="Carapelli A."/>
            <person name="Frati F."/>
            <person name="Nardi F."/>
        </authorList>
    </citation>
    <scope>NUCLEOTIDE SEQUENCE [LARGE SCALE GENOMIC DNA]</scope>
    <source>
        <strain evidence="1">DMR45628</strain>
    </source>
</reference>
<comment type="caution">
    <text evidence="1">The sequence shown here is derived from an EMBL/GenBank/DDBJ whole genome shotgun (WGS) entry which is preliminary data.</text>
</comment>
<organism evidence="1 2">
    <name type="scientific">Popillia japonica</name>
    <name type="common">Japanese beetle</name>
    <dbReference type="NCBI Taxonomy" id="7064"/>
    <lineage>
        <taxon>Eukaryota</taxon>
        <taxon>Metazoa</taxon>
        <taxon>Ecdysozoa</taxon>
        <taxon>Arthropoda</taxon>
        <taxon>Hexapoda</taxon>
        <taxon>Insecta</taxon>
        <taxon>Pterygota</taxon>
        <taxon>Neoptera</taxon>
        <taxon>Endopterygota</taxon>
        <taxon>Coleoptera</taxon>
        <taxon>Polyphaga</taxon>
        <taxon>Scarabaeiformia</taxon>
        <taxon>Scarabaeidae</taxon>
        <taxon>Rutelinae</taxon>
        <taxon>Popillia</taxon>
    </lineage>
</organism>
<gene>
    <name evidence="1" type="ORF">QE152_g13675</name>
</gene>
<proteinExistence type="predicted"/>
<dbReference type="EMBL" id="JASPKY010000132">
    <property type="protein sequence ID" value="KAK9731437.1"/>
    <property type="molecule type" value="Genomic_DNA"/>
</dbReference>
<evidence type="ECO:0000313" key="2">
    <source>
        <dbReference type="Proteomes" id="UP001458880"/>
    </source>
</evidence>
<evidence type="ECO:0000313" key="1">
    <source>
        <dbReference type="EMBL" id="KAK9731437.1"/>
    </source>
</evidence>
<protein>
    <submittedName>
        <fullName evidence="1">Uncharacterized protein</fullName>
    </submittedName>
</protein>
<keyword evidence="2" id="KW-1185">Reference proteome</keyword>
<dbReference type="AlphaFoldDB" id="A0AAW1L8Z6"/>
<dbReference type="Proteomes" id="UP001458880">
    <property type="component" value="Unassembled WGS sequence"/>
</dbReference>